<name>A0A1M6ASV0_9FIRM</name>
<dbReference type="InterPro" id="IPR014729">
    <property type="entry name" value="Rossmann-like_a/b/a_fold"/>
</dbReference>
<dbReference type="RefSeq" id="WP_073031654.1">
    <property type="nucleotide sequence ID" value="NZ_FQXJ01000017.1"/>
</dbReference>
<evidence type="ECO:0000313" key="4">
    <source>
        <dbReference type="Proteomes" id="UP000183954"/>
    </source>
</evidence>
<evidence type="ECO:0000256" key="1">
    <source>
        <dbReference type="ARBA" id="ARBA00008791"/>
    </source>
</evidence>
<protein>
    <submittedName>
        <fullName evidence="3">Nucleotide-binding universal stress protein, UspA family</fullName>
    </submittedName>
</protein>
<comment type="similarity">
    <text evidence="1">Belongs to the universal stress protein A family.</text>
</comment>
<organism evidence="3 4">
    <name type="scientific">Desulfosporosinus lacus DSM 15449</name>
    <dbReference type="NCBI Taxonomy" id="1121420"/>
    <lineage>
        <taxon>Bacteria</taxon>
        <taxon>Bacillati</taxon>
        <taxon>Bacillota</taxon>
        <taxon>Clostridia</taxon>
        <taxon>Eubacteriales</taxon>
        <taxon>Desulfitobacteriaceae</taxon>
        <taxon>Desulfosporosinus</taxon>
    </lineage>
</organism>
<evidence type="ECO:0000259" key="2">
    <source>
        <dbReference type="Pfam" id="PF00582"/>
    </source>
</evidence>
<dbReference type="InterPro" id="IPR006016">
    <property type="entry name" value="UspA"/>
</dbReference>
<dbReference type="InterPro" id="IPR006015">
    <property type="entry name" value="Universal_stress_UspA"/>
</dbReference>
<dbReference type="OrthoDB" id="9794782at2"/>
<accession>A0A1M6ASV0</accession>
<proteinExistence type="inferred from homology"/>
<dbReference type="EMBL" id="FQXJ01000017">
    <property type="protein sequence ID" value="SHI39589.1"/>
    <property type="molecule type" value="Genomic_DNA"/>
</dbReference>
<dbReference type="AlphaFoldDB" id="A0A1M6ASV0"/>
<dbReference type="SUPFAM" id="SSF52402">
    <property type="entry name" value="Adenine nucleotide alpha hydrolases-like"/>
    <property type="match status" value="1"/>
</dbReference>
<reference evidence="4" key="1">
    <citation type="submission" date="2016-11" db="EMBL/GenBank/DDBJ databases">
        <authorList>
            <person name="Varghese N."/>
            <person name="Submissions S."/>
        </authorList>
    </citation>
    <scope>NUCLEOTIDE SEQUENCE [LARGE SCALE GENOMIC DNA]</scope>
    <source>
        <strain evidence="4">DSM 15449</strain>
    </source>
</reference>
<dbReference type="PRINTS" id="PR01438">
    <property type="entry name" value="UNVRSLSTRESS"/>
</dbReference>
<dbReference type="CDD" id="cd00293">
    <property type="entry name" value="USP-like"/>
    <property type="match status" value="1"/>
</dbReference>
<dbReference type="PANTHER" id="PTHR46268:SF6">
    <property type="entry name" value="UNIVERSAL STRESS PROTEIN UP12"/>
    <property type="match status" value="1"/>
</dbReference>
<gene>
    <name evidence="3" type="ORF">SAMN02746098_04035</name>
</gene>
<sequence>MFKNILVPTDASEAAKRALILALDLAKKFDSRILLLHVVYTPEALGYTLSNGIPVPQEEISIYGNEALAATLAGIDIGIVKLEKKQRPGHTANAILEEVKSEQIDLVVMGNRGYGPIAGSMLGSVSQRILSKAECPVMIVK</sequence>
<dbReference type="Pfam" id="PF00582">
    <property type="entry name" value="Usp"/>
    <property type="match status" value="1"/>
</dbReference>
<dbReference type="Proteomes" id="UP000183954">
    <property type="component" value="Unassembled WGS sequence"/>
</dbReference>
<evidence type="ECO:0000313" key="3">
    <source>
        <dbReference type="EMBL" id="SHI39589.1"/>
    </source>
</evidence>
<feature type="domain" description="UspA" evidence="2">
    <location>
        <begin position="1"/>
        <end position="141"/>
    </location>
</feature>
<keyword evidence="4" id="KW-1185">Reference proteome</keyword>
<dbReference type="Gene3D" id="3.40.50.620">
    <property type="entry name" value="HUPs"/>
    <property type="match status" value="1"/>
</dbReference>
<dbReference type="STRING" id="1121420.SAMN02746098_04035"/>
<dbReference type="PANTHER" id="PTHR46268">
    <property type="entry name" value="STRESS RESPONSE PROTEIN NHAX"/>
    <property type="match status" value="1"/>
</dbReference>